<evidence type="ECO:0000256" key="12">
    <source>
        <dbReference type="ARBA" id="ARBA00023170"/>
    </source>
</evidence>
<evidence type="ECO:0000256" key="7">
    <source>
        <dbReference type="ARBA" id="ARBA00022729"/>
    </source>
</evidence>
<keyword evidence="3 14" id="KW-0813">Transport</keyword>
<dbReference type="PANTHER" id="PTHR32552">
    <property type="entry name" value="FERRICHROME IRON RECEPTOR-RELATED"/>
    <property type="match status" value="1"/>
</dbReference>
<keyword evidence="12 18" id="KW-0675">Receptor</keyword>
<dbReference type="SMART" id="SM00965">
    <property type="entry name" value="STN"/>
    <property type="match status" value="1"/>
</dbReference>
<reference evidence="18 19" key="1">
    <citation type="journal article" date="2017" name="Int. J. Syst. Evol. Microbiol.">
        <title>Achromobacter aloeverae sp. nov., isolated from the root of Aloe vera (L.) Burm.f.</title>
        <authorList>
            <person name="Kuncharoen N."/>
            <person name="Muramatsu Y."/>
            <person name="Shibata C."/>
            <person name="Kamakura Y."/>
            <person name="Nakagawa Y."/>
            <person name="Tanasupawat S."/>
        </authorList>
    </citation>
    <scope>NUCLEOTIDE SEQUENCE [LARGE SCALE GENOMIC DNA]</scope>
    <source>
        <strain evidence="18 19">AVA-1</strain>
    </source>
</reference>
<protein>
    <submittedName>
        <fullName evidence="18">TonB-dependent siderophore receptor</fullName>
    </submittedName>
</protein>
<keyword evidence="7 16" id="KW-0732">Signal</keyword>
<dbReference type="NCBIfam" id="TIGR01783">
    <property type="entry name" value="TonB-siderophor"/>
    <property type="match status" value="1"/>
</dbReference>
<evidence type="ECO:0000313" key="19">
    <source>
        <dbReference type="Proteomes" id="UP000290849"/>
    </source>
</evidence>
<keyword evidence="11 14" id="KW-0472">Membrane</keyword>
<evidence type="ECO:0000256" key="4">
    <source>
        <dbReference type="ARBA" id="ARBA00022452"/>
    </source>
</evidence>
<evidence type="ECO:0000256" key="3">
    <source>
        <dbReference type="ARBA" id="ARBA00022448"/>
    </source>
</evidence>
<organism evidence="18 19">
    <name type="scientific">Achromobacter aloeverae</name>
    <dbReference type="NCBI Taxonomy" id="1750518"/>
    <lineage>
        <taxon>Bacteria</taxon>
        <taxon>Pseudomonadati</taxon>
        <taxon>Pseudomonadota</taxon>
        <taxon>Betaproteobacteria</taxon>
        <taxon>Burkholderiales</taxon>
        <taxon>Alcaligenaceae</taxon>
        <taxon>Achromobacter</taxon>
    </lineage>
</organism>
<dbReference type="FunFam" id="2.40.170.20:FF:000005">
    <property type="entry name" value="TonB-dependent siderophore receptor"/>
    <property type="match status" value="1"/>
</dbReference>
<dbReference type="Gene3D" id="2.40.170.20">
    <property type="entry name" value="TonB-dependent receptor, beta-barrel domain"/>
    <property type="match status" value="1"/>
</dbReference>
<dbReference type="Gene3D" id="2.170.130.10">
    <property type="entry name" value="TonB-dependent receptor, plug domain"/>
    <property type="match status" value="1"/>
</dbReference>
<evidence type="ECO:0000256" key="5">
    <source>
        <dbReference type="ARBA" id="ARBA00022496"/>
    </source>
</evidence>
<evidence type="ECO:0000256" key="6">
    <source>
        <dbReference type="ARBA" id="ARBA00022692"/>
    </source>
</evidence>
<keyword evidence="13 14" id="KW-0998">Cell outer membrane</keyword>
<dbReference type="InterPro" id="IPR036942">
    <property type="entry name" value="Beta-barrel_TonB_sf"/>
</dbReference>
<evidence type="ECO:0000256" key="9">
    <source>
        <dbReference type="ARBA" id="ARBA00023065"/>
    </source>
</evidence>
<dbReference type="EMBL" id="PYAL01000007">
    <property type="protein sequence ID" value="RXN85142.1"/>
    <property type="molecule type" value="Genomic_DNA"/>
</dbReference>
<dbReference type="FunFam" id="2.170.130.10:FF:000001">
    <property type="entry name" value="Catecholate siderophore TonB-dependent receptor"/>
    <property type="match status" value="1"/>
</dbReference>
<dbReference type="InterPro" id="IPR000531">
    <property type="entry name" value="Beta-barrel_TonB"/>
</dbReference>
<gene>
    <name evidence="18" type="ORF">C7R54_21770</name>
</gene>
<name>A0A4Q1HEY0_9BURK</name>
<feature type="signal peptide" evidence="16">
    <location>
        <begin position="1"/>
        <end position="43"/>
    </location>
</feature>
<accession>A0A4Q1HEY0</accession>
<evidence type="ECO:0000256" key="13">
    <source>
        <dbReference type="ARBA" id="ARBA00023237"/>
    </source>
</evidence>
<dbReference type="GO" id="GO:0015344">
    <property type="term" value="F:siderophore uptake transmembrane transporter activity"/>
    <property type="evidence" value="ECO:0007669"/>
    <property type="project" value="TreeGrafter"/>
</dbReference>
<evidence type="ECO:0000256" key="8">
    <source>
        <dbReference type="ARBA" id="ARBA00023004"/>
    </source>
</evidence>
<dbReference type="InterPro" id="IPR012910">
    <property type="entry name" value="Plug_dom"/>
</dbReference>
<evidence type="ECO:0000256" key="15">
    <source>
        <dbReference type="RuleBase" id="RU003357"/>
    </source>
</evidence>
<evidence type="ECO:0000256" key="14">
    <source>
        <dbReference type="PROSITE-ProRule" id="PRU01360"/>
    </source>
</evidence>
<dbReference type="PANTHER" id="PTHR32552:SF68">
    <property type="entry name" value="FERRICHROME OUTER MEMBRANE TRANSPORTER_PHAGE RECEPTOR"/>
    <property type="match status" value="1"/>
</dbReference>
<sequence length="839" mass="90643">MFSSPVSRPPRIAPRRPLALALALACNGLVGAPAMLLATAAEAQTTAQPASPAPGQRAVAPGPTVRIQLPALPLREALLRFGQQAGITIIGTADLGKDHSAPALDGQYRIDEGLDRLLAGSGLRARPNANGEGYRLEPLPPSSDSVAALPPVAVTADGMREIGTLSFDSRAGTKTDTPLVETPQSISVVNREMMDMLGATNSADALRYSAGVNIGGYGVDSRVDEISVRGFRTGSFANNLYLDGLRPPGSSSGATASATQFDGYGLERVEVLRGPSSVLYGQIAPGGLINVVSKHPTDHARGEVGVATDNNGLARFNGDVSGPLDEDGKWLYRVVGTAYHSNTQVDHVDLNRVMIAPSLTWRPSWRTQLTLLANYQQDRGGSTYQFLPAHGTYYSTQYGKFGSNRFLGEPGFNRYDRTQSSLGYEFSHAFSDSVKFNQKLRYMRVDTDNAGVNRSGDLLSDGRTLPRTASSNEIRSEGFTMDNNVQYDFDLGPTRNTLLTGVDYRTQTIRVASASGKAGTLDVFDPVYGGPVTMGKMTPSRRADSNQTGLYAQDQLRWGRWVATFGLRHDWSEDNSLVRATGVKTRYTDEATTWRTGLVYLFDNGFAPYVSYATSFEPVNGVGYGGTPFKPTKGKQVEAGIKFQPTGSRSMVTLSAYEIRQQNIQTPDPDPTHLCDGSQCYVQTGEARVRGLELEGNAVLTDQWTLIASGTLMDSRVTKSNSTDLGNQLPRVPKRTVNLWLDYKLPNDILPGVSVGAGMRHTSGVYGDTANQYHMAAVTLWDAAIRYDLSALNPALKGLRFSLNATNLTDKEYLASCSGVSSCYYGARRSVTANLNYAW</sequence>
<feature type="domain" description="Secretin/TonB short N-terminal" evidence="17">
    <location>
        <begin position="87"/>
        <end position="139"/>
    </location>
</feature>
<feature type="chain" id="PRO_5020483488" evidence="16">
    <location>
        <begin position="44"/>
        <end position="839"/>
    </location>
</feature>
<dbReference type="InterPro" id="IPR037066">
    <property type="entry name" value="Plug_dom_sf"/>
</dbReference>
<evidence type="ECO:0000256" key="1">
    <source>
        <dbReference type="ARBA" id="ARBA00004571"/>
    </source>
</evidence>
<dbReference type="SUPFAM" id="SSF56935">
    <property type="entry name" value="Porins"/>
    <property type="match status" value="1"/>
</dbReference>
<evidence type="ECO:0000256" key="2">
    <source>
        <dbReference type="ARBA" id="ARBA00009810"/>
    </source>
</evidence>
<comment type="similarity">
    <text evidence="2 14 15">Belongs to the TonB-dependent receptor family.</text>
</comment>
<keyword evidence="6 14" id="KW-0812">Transmembrane</keyword>
<evidence type="ECO:0000256" key="16">
    <source>
        <dbReference type="SAM" id="SignalP"/>
    </source>
</evidence>
<dbReference type="GO" id="GO:0015891">
    <property type="term" value="P:siderophore transport"/>
    <property type="evidence" value="ECO:0007669"/>
    <property type="project" value="InterPro"/>
</dbReference>
<dbReference type="InterPro" id="IPR011662">
    <property type="entry name" value="Secretin/TonB_short_N"/>
</dbReference>
<evidence type="ECO:0000259" key="17">
    <source>
        <dbReference type="SMART" id="SM00965"/>
    </source>
</evidence>
<comment type="caution">
    <text evidence="18">The sequence shown here is derived from an EMBL/GenBank/DDBJ whole genome shotgun (WGS) entry which is preliminary data.</text>
</comment>
<dbReference type="InterPro" id="IPR039426">
    <property type="entry name" value="TonB-dep_rcpt-like"/>
</dbReference>
<keyword evidence="4 14" id="KW-1134">Transmembrane beta strand</keyword>
<evidence type="ECO:0000256" key="10">
    <source>
        <dbReference type="ARBA" id="ARBA00023077"/>
    </source>
</evidence>
<dbReference type="Pfam" id="PF07715">
    <property type="entry name" value="Plug"/>
    <property type="match status" value="1"/>
</dbReference>
<dbReference type="InterPro" id="IPR010105">
    <property type="entry name" value="TonB_sidphr_rcpt"/>
</dbReference>
<dbReference type="AlphaFoldDB" id="A0A4Q1HEY0"/>
<dbReference type="OrthoDB" id="127311at2"/>
<keyword evidence="19" id="KW-1185">Reference proteome</keyword>
<dbReference type="CDD" id="cd01347">
    <property type="entry name" value="ligand_gated_channel"/>
    <property type="match status" value="1"/>
</dbReference>
<keyword evidence="9" id="KW-0406">Ion transport</keyword>
<dbReference type="Gene3D" id="3.55.50.30">
    <property type="match status" value="1"/>
</dbReference>
<comment type="subcellular location">
    <subcellularLocation>
        <location evidence="1 14">Cell outer membrane</location>
        <topology evidence="1 14">Multi-pass membrane protein</topology>
    </subcellularLocation>
</comment>
<dbReference type="Proteomes" id="UP000290849">
    <property type="component" value="Unassembled WGS sequence"/>
</dbReference>
<evidence type="ECO:0000256" key="11">
    <source>
        <dbReference type="ARBA" id="ARBA00023136"/>
    </source>
</evidence>
<keyword evidence="8" id="KW-0408">Iron</keyword>
<dbReference type="PROSITE" id="PS52016">
    <property type="entry name" value="TONB_DEPENDENT_REC_3"/>
    <property type="match status" value="1"/>
</dbReference>
<dbReference type="RefSeq" id="WP_129152557.1">
    <property type="nucleotide sequence ID" value="NZ_JBHSDO010000005.1"/>
</dbReference>
<evidence type="ECO:0000313" key="18">
    <source>
        <dbReference type="EMBL" id="RXN85142.1"/>
    </source>
</evidence>
<keyword evidence="10 15" id="KW-0798">TonB box</keyword>
<dbReference type="Pfam" id="PF00593">
    <property type="entry name" value="TonB_dep_Rec_b-barrel"/>
    <property type="match status" value="1"/>
</dbReference>
<dbReference type="GO" id="GO:0009279">
    <property type="term" value="C:cell outer membrane"/>
    <property type="evidence" value="ECO:0007669"/>
    <property type="project" value="UniProtKB-SubCell"/>
</dbReference>
<dbReference type="GO" id="GO:0038023">
    <property type="term" value="F:signaling receptor activity"/>
    <property type="evidence" value="ECO:0007669"/>
    <property type="project" value="InterPro"/>
</dbReference>
<proteinExistence type="inferred from homology"/>
<keyword evidence="5" id="KW-0410">Iron transport</keyword>